<evidence type="ECO:0000256" key="1">
    <source>
        <dbReference type="ARBA" id="ARBA00004241"/>
    </source>
</evidence>
<comment type="subcellular location">
    <subcellularLocation>
        <location evidence="1">Cell surface</location>
    </subcellularLocation>
</comment>
<proteinExistence type="predicted"/>
<name>A0A0R1WIG6_9LACO</name>
<organism evidence="4 5">
    <name type="scientific">Companilactobacillus nantensis DSM 16982</name>
    <dbReference type="NCBI Taxonomy" id="1423774"/>
    <lineage>
        <taxon>Bacteria</taxon>
        <taxon>Bacillati</taxon>
        <taxon>Bacillota</taxon>
        <taxon>Bacilli</taxon>
        <taxon>Lactobacillales</taxon>
        <taxon>Lactobacillaceae</taxon>
        <taxon>Companilactobacillus</taxon>
    </lineage>
</organism>
<gene>
    <name evidence="4" type="ORF">FD31_GL002491</name>
</gene>
<comment type="caution">
    <text evidence="4">The sequence shown here is derived from an EMBL/GenBank/DDBJ whole genome shotgun (WGS) entry which is preliminary data.</text>
</comment>
<dbReference type="EMBL" id="AZFV01000007">
    <property type="protein sequence ID" value="KRM17730.1"/>
    <property type="molecule type" value="Genomic_DNA"/>
</dbReference>
<dbReference type="Proteomes" id="UP000051302">
    <property type="component" value="Unassembled WGS sequence"/>
</dbReference>
<dbReference type="GO" id="GO:0030420">
    <property type="term" value="P:establishment of competence for transformation"/>
    <property type="evidence" value="ECO:0007669"/>
    <property type="project" value="UniProtKB-KW"/>
</dbReference>
<keyword evidence="3" id="KW-0472">Membrane</keyword>
<dbReference type="PATRIC" id="fig|1423774.3.peg.2588"/>
<protein>
    <recommendedName>
        <fullName evidence="6">Prepilin-type N-terminal cleavage/methylation domain-containing protein</fullName>
    </recommendedName>
</protein>
<dbReference type="InterPro" id="IPR012902">
    <property type="entry name" value="N_methyl_site"/>
</dbReference>
<evidence type="ECO:0000313" key="4">
    <source>
        <dbReference type="EMBL" id="KRM17730.1"/>
    </source>
</evidence>
<dbReference type="NCBIfam" id="TIGR02532">
    <property type="entry name" value="IV_pilin_GFxxxE"/>
    <property type="match status" value="1"/>
</dbReference>
<evidence type="ECO:0008006" key="6">
    <source>
        <dbReference type="Google" id="ProtNLM"/>
    </source>
</evidence>
<evidence type="ECO:0000256" key="2">
    <source>
        <dbReference type="ARBA" id="ARBA00023287"/>
    </source>
</evidence>
<accession>A0A0R1WIG6</accession>
<dbReference type="AlphaFoldDB" id="A0A0R1WIG6"/>
<reference evidence="4 5" key="1">
    <citation type="journal article" date="2015" name="Genome Announc.">
        <title>Expanding the biotechnology potential of lactobacilli through comparative genomics of 213 strains and associated genera.</title>
        <authorList>
            <person name="Sun Z."/>
            <person name="Harris H.M."/>
            <person name="McCann A."/>
            <person name="Guo C."/>
            <person name="Argimon S."/>
            <person name="Zhang W."/>
            <person name="Yang X."/>
            <person name="Jeffery I.B."/>
            <person name="Cooney J.C."/>
            <person name="Kagawa T.F."/>
            <person name="Liu W."/>
            <person name="Song Y."/>
            <person name="Salvetti E."/>
            <person name="Wrobel A."/>
            <person name="Rasinkangas P."/>
            <person name="Parkhill J."/>
            <person name="Rea M.C."/>
            <person name="O'Sullivan O."/>
            <person name="Ritari J."/>
            <person name="Douillard F.P."/>
            <person name="Paul Ross R."/>
            <person name="Yang R."/>
            <person name="Briner A.E."/>
            <person name="Felis G.E."/>
            <person name="de Vos W.M."/>
            <person name="Barrangou R."/>
            <person name="Klaenhammer T.R."/>
            <person name="Caufield P.W."/>
            <person name="Cui Y."/>
            <person name="Zhang H."/>
            <person name="O'Toole P.W."/>
        </authorList>
    </citation>
    <scope>NUCLEOTIDE SEQUENCE [LARGE SCALE GENOMIC DNA]</scope>
    <source>
        <strain evidence="4 5">DSM 16982</strain>
    </source>
</reference>
<keyword evidence="3" id="KW-1133">Transmembrane helix</keyword>
<keyword evidence="5" id="KW-1185">Reference proteome</keyword>
<evidence type="ECO:0000256" key="3">
    <source>
        <dbReference type="SAM" id="Phobius"/>
    </source>
</evidence>
<dbReference type="InterPro" id="IPR045584">
    <property type="entry name" value="Pilin-like"/>
</dbReference>
<dbReference type="STRING" id="1423774.FD31_GL002491"/>
<dbReference type="Pfam" id="PF07963">
    <property type="entry name" value="N_methyl"/>
    <property type="match status" value="1"/>
</dbReference>
<keyword evidence="2" id="KW-0178">Competence</keyword>
<dbReference type="GO" id="GO:0009986">
    <property type="term" value="C:cell surface"/>
    <property type="evidence" value="ECO:0007669"/>
    <property type="project" value="UniProtKB-SubCell"/>
</dbReference>
<evidence type="ECO:0000313" key="5">
    <source>
        <dbReference type="Proteomes" id="UP000051302"/>
    </source>
</evidence>
<feature type="transmembrane region" description="Helical" evidence="3">
    <location>
        <begin position="13"/>
        <end position="31"/>
    </location>
</feature>
<keyword evidence="3" id="KW-0812">Transmembrane</keyword>
<sequence length="147" mass="17173">MEHPRKGFTLLEVLLGLLIFCFLTTISLYNIKDYQARIEEKQSLEWFKNTFKTAFNRAYLTGHESTFMIEKNNTIIFDVRGKYEKTKQIERKLPSWLSFYENSGSIYKIYGSGEGSPVTITVNSALTHKEYIYKVQMGWGEIIDETT</sequence>
<dbReference type="RefSeq" id="WP_083483584.1">
    <property type="nucleotide sequence ID" value="NZ_AZFV01000007.1"/>
</dbReference>
<dbReference type="SUPFAM" id="SSF54523">
    <property type="entry name" value="Pili subunits"/>
    <property type="match status" value="1"/>
</dbReference>